<protein>
    <submittedName>
        <fullName evidence="1">Uncharacterized protein</fullName>
    </submittedName>
</protein>
<organism evidence="1 2">
    <name type="scientific">Psychrilyobacter piezotolerans</name>
    <dbReference type="NCBI Taxonomy" id="2293438"/>
    <lineage>
        <taxon>Bacteria</taxon>
        <taxon>Fusobacteriati</taxon>
        <taxon>Fusobacteriota</taxon>
        <taxon>Fusobacteriia</taxon>
        <taxon>Fusobacteriales</taxon>
        <taxon>Fusobacteriaceae</taxon>
        <taxon>Psychrilyobacter</taxon>
    </lineage>
</organism>
<evidence type="ECO:0000313" key="2">
    <source>
        <dbReference type="Proteomes" id="UP000263486"/>
    </source>
</evidence>
<proteinExistence type="predicted"/>
<dbReference type="EMBL" id="QUAJ01000007">
    <property type="protein sequence ID" value="REI41906.1"/>
    <property type="molecule type" value="Genomic_DNA"/>
</dbReference>
<dbReference type="Proteomes" id="UP000263486">
    <property type="component" value="Unassembled WGS sequence"/>
</dbReference>
<name>A0ABX9KIB9_9FUSO</name>
<dbReference type="RefSeq" id="WP_114641902.1">
    <property type="nucleotide sequence ID" value="NZ_JAACIO010000006.1"/>
</dbReference>
<accession>A0ABX9KIB9</accession>
<reference evidence="1 2" key="1">
    <citation type="submission" date="2018-08" db="EMBL/GenBank/DDBJ databases">
        <title>Draft genome sequence of Psychrilyobacter sp. strain SD5 isolated from Black Sea water.</title>
        <authorList>
            <person name="Yadav S."/>
            <person name="Villanueva L."/>
            <person name="Damste J.S.S."/>
        </authorList>
    </citation>
    <scope>NUCLEOTIDE SEQUENCE [LARGE SCALE GENOMIC DNA]</scope>
    <source>
        <strain evidence="1 2">SD5</strain>
    </source>
</reference>
<gene>
    <name evidence="1" type="ORF">DYH56_05690</name>
</gene>
<evidence type="ECO:0000313" key="1">
    <source>
        <dbReference type="EMBL" id="REI41906.1"/>
    </source>
</evidence>
<keyword evidence="2" id="KW-1185">Reference proteome</keyword>
<sequence>MQKSFSKTRSGILELKDFLSMKEALKELDQKIIKFNDTYLKKRKEIDALEIEYDTLSKELILWLLKYAVNCREKLKVENYNIEKKLIKENLDIKRGKL</sequence>
<comment type="caution">
    <text evidence="1">The sequence shown here is derived from an EMBL/GenBank/DDBJ whole genome shotgun (WGS) entry which is preliminary data.</text>
</comment>